<proteinExistence type="predicted"/>
<name>A0A6J7KZG4_9ZZZZ</name>
<evidence type="ECO:0000313" key="1">
    <source>
        <dbReference type="EMBL" id="CAB4959882.1"/>
    </source>
</evidence>
<accession>A0A6J7KZG4</accession>
<gene>
    <name evidence="1" type="ORF">UFOPK3772_02125</name>
</gene>
<reference evidence="1" key="1">
    <citation type="submission" date="2020-05" db="EMBL/GenBank/DDBJ databases">
        <authorList>
            <person name="Chiriac C."/>
            <person name="Salcher M."/>
            <person name="Ghai R."/>
            <person name="Kavagutti S V."/>
        </authorList>
    </citation>
    <scope>NUCLEOTIDE SEQUENCE</scope>
</reference>
<dbReference type="EMBL" id="CAFBNE010000073">
    <property type="protein sequence ID" value="CAB4959882.1"/>
    <property type="molecule type" value="Genomic_DNA"/>
</dbReference>
<sequence length="97" mass="10224">MLQSVLSAPDSRPWRVDADGRRCAPCSPAGSTCRTSCSSPGVPLGSGSDYLDEVLAVRAAVEALVEDVLEDTGLMTPLTVEELMEDTLASIVLWLTA</sequence>
<organism evidence="1">
    <name type="scientific">freshwater metagenome</name>
    <dbReference type="NCBI Taxonomy" id="449393"/>
    <lineage>
        <taxon>unclassified sequences</taxon>
        <taxon>metagenomes</taxon>
        <taxon>ecological metagenomes</taxon>
    </lineage>
</organism>
<protein>
    <submittedName>
        <fullName evidence="1">Unannotated protein</fullName>
    </submittedName>
</protein>
<dbReference type="AlphaFoldDB" id="A0A6J7KZG4"/>